<feature type="compositionally biased region" description="Low complexity" evidence="1">
    <location>
        <begin position="32"/>
        <end position="76"/>
    </location>
</feature>
<dbReference type="OrthoDB" id="5702412at2"/>
<feature type="chain" id="PRO_5018175818" evidence="2">
    <location>
        <begin position="22"/>
        <end position="688"/>
    </location>
</feature>
<evidence type="ECO:0000256" key="1">
    <source>
        <dbReference type="SAM" id="MobiDB-lite"/>
    </source>
</evidence>
<keyword evidence="4" id="KW-1185">Reference proteome</keyword>
<gene>
    <name evidence="3" type="ORF">EDC38_2801</name>
</gene>
<evidence type="ECO:0000313" key="4">
    <source>
        <dbReference type="Proteomes" id="UP000273643"/>
    </source>
</evidence>
<comment type="caution">
    <text evidence="3">The sequence shown here is derived from an EMBL/GenBank/DDBJ whole genome shotgun (WGS) entry which is preliminary data.</text>
</comment>
<dbReference type="Proteomes" id="UP000273643">
    <property type="component" value="Unassembled WGS sequence"/>
</dbReference>
<dbReference type="PROSITE" id="PS51257">
    <property type="entry name" value="PROKAR_LIPOPROTEIN"/>
    <property type="match status" value="1"/>
</dbReference>
<keyword evidence="2" id="KW-0732">Signal</keyword>
<organism evidence="3 4">
    <name type="scientific">Marinimicrobium koreense</name>
    <dbReference type="NCBI Taxonomy" id="306545"/>
    <lineage>
        <taxon>Bacteria</taxon>
        <taxon>Pseudomonadati</taxon>
        <taxon>Pseudomonadota</taxon>
        <taxon>Gammaproteobacteria</taxon>
        <taxon>Cellvibrionales</taxon>
        <taxon>Cellvibrionaceae</taxon>
        <taxon>Marinimicrobium</taxon>
    </lineage>
</organism>
<protein>
    <submittedName>
        <fullName evidence="3">Uncharacterized protein</fullName>
    </submittedName>
</protein>
<dbReference type="RefSeq" id="WP_123639177.1">
    <property type="nucleotide sequence ID" value="NZ_RJUK01000002.1"/>
</dbReference>
<name>A0A3N1NQY9_9GAMM</name>
<proteinExistence type="predicted"/>
<dbReference type="AlphaFoldDB" id="A0A3N1NQY9"/>
<evidence type="ECO:0000256" key="2">
    <source>
        <dbReference type="SAM" id="SignalP"/>
    </source>
</evidence>
<dbReference type="EMBL" id="RJUK01000002">
    <property type="protein sequence ID" value="ROQ18573.1"/>
    <property type="molecule type" value="Genomic_DNA"/>
</dbReference>
<feature type="signal peptide" evidence="2">
    <location>
        <begin position="1"/>
        <end position="21"/>
    </location>
</feature>
<feature type="region of interest" description="Disordered" evidence="1">
    <location>
        <begin position="20"/>
        <end position="95"/>
    </location>
</feature>
<accession>A0A3N1NQY9</accession>
<evidence type="ECO:0000313" key="3">
    <source>
        <dbReference type="EMBL" id="ROQ18573.1"/>
    </source>
</evidence>
<dbReference type="Gene3D" id="2.60.40.10">
    <property type="entry name" value="Immunoglobulins"/>
    <property type="match status" value="1"/>
</dbReference>
<dbReference type="SUPFAM" id="SSF101898">
    <property type="entry name" value="NHL repeat"/>
    <property type="match status" value="1"/>
</dbReference>
<sequence>MPLALLRQLTLASLMTLGLTACGGSSGGGPEPGSSSSQSSSSFSSSSVSQTSSRSSESSVSSSSTSSSVSSSSSSSQPADLEPAPFSFEPQFDVEPGATLTSNTVTVSGIDAATAISVTGGQYSIDGGAYTDADGEVDLDDEVRVQVTASGNFSTEASATLTIGGISGTFTVTTEAEDTTPNAFGFAPQEDLDPETEVTSEEVEISGINTPVAVNITGGEYRVNGGEFTTEVGELKSRDTISLRAVTLSGPDQTREVAITIGTETVEWALTTAPDEEPPVGEIAFPPPMSASGAETLTIRGRASDELSDVAEVTLTVHHQDSTVPYTLEPDEETGFAEWQQSITLAPGENRVSLQVSDEAGNELEEPVEVTVVGQDYTAPFPDDEQGQFDIGEMVYDKARNRLLLLGSDQDNGETEYRSVLAVDLDTGIRSVFVTNDGENDALNLRSLDVGVIDSENNRLLAARSGGFDTPIYEIDLGTGIAIELLQSKSGDLASAFDWPRGIVKSSLDPESVYILSGGNGGDFRRLLRVNLESGEREVISDPEAGVGSGPDFSSADGILVSEEDGWAYIHNGLALYKVKLISGDRVEIPLDYPTDFIIRAINDFFLVGEELNIFETSRGVMKKDKSTDEWVVIHPYDENDEFDSRLSEGVHYVEENNYIFVAQDHYKAVLAYDLTTNEFVVISRYSE</sequence>
<dbReference type="InterPro" id="IPR013783">
    <property type="entry name" value="Ig-like_fold"/>
</dbReference>
<reference evidence="3 4" key="1">
    <citation type="submission" date="2018-11" db="EMBL/GenBank/DDBJ databases">
        <title>Genomic Encyclopedia of Type Strains, Phase IV (KMG-IV): sequencing the most valuable type-strain genomes for metagenomic binning, comparative biology and taxonomic classification.</title>
        <authorList>
            <person name="Goeker M."/>
        </authorList>
    </citation>
    <scope>NUCLEOTIDE SEQUENCE [LARGE SCALE GENOMIC DNA]</scope>
    <source>
        <strain evidence="3 4">DSM 16974</strain>
    </source>
</reference>